<keyword evidence="1" id="KW-0812">Transmembrane</keyword>
<name>A0A1I2HP46_9BACT</name>
<evidence type="ECO:0000259" key="2">
    <source>
        <dbReference type="Pfam" id="PF26566"/>
    </source>
</evidence>
<dbReference type="InterPro" id="IPR058916">
    <property type="entry name" value="PH_40"/>
</dbReference>
<dbReference type="Proteomes" id="UP000198598">
    <property type="component" value="Unassembled WGS sequence"/>
</dbReference>
<accession>A0A1I2HP46</accession>
<keyword evidence="1" id="KW-0472">Membrane</keyword>
<dbReference type="EMBL" id="FOLQ01000046">
    <property type="protein sequence ID" value="SFF31298.1"/>
    <property type="molecule type" value="Genomic_DNA"/>
</dbReference>
<evidence type="ECO:0000256" key="1">
    <source>
        <dbReference type="SAM" id="Phobius"/>
    </source>
</evidence>
<dbReference type="AlphaFoldDB" id="A0A1I2HP46"/>
<sequence>MITIQTNLSKHLIAIIIAILQVSPLLFVAIYYNIGITDLSSKILYAGIIFCATPALIIHLDYYLEDRHKKVTISKNNISIDRRGKVFTYPLENLTKVTVVGSKSIEGFARIFFATEPYYYAELEFTDGIKLHVTCLLFGDYINVQKALPRKYIWRIYDKFSLLPTYKY</sequence>
<feature type="transmembrane region" description="Helical" evidence="1">
    <location>
        <begin position="44"/>
        <end position="64"/>
    </location>
</feature>
<proteinExistence type="predicted"/>
<dbReference type="RefSeq" id="WP_093835039.1">
    <property type="nucleotide sequence ID" value="NZ_FOLQ01000046.1"/>
</dbReference>
<feature type="domain" description="PH" evidence="2">
    <location>
        <begin position="14"/>
        <end position="139"/>
    </location>
</feature>
<evidence type="ECO:0000313" key="4">
    <source>
        <dbReference type="Proteomes" id="UP000198598"/>
    </source>
</evidence>
<keyword evidence="1" id="KW-1133">Transmembrane helix</keyword>
<evidence type="ECO:0000313" key="3">
    <source>
        <dbReference type="EMBL" id="SFF31298.1"/>
    </source>
</evidence>
<reference evidence="3 4" key="1">
    <citation type="submission" date="2016-10" db="EMBL/GenBank/DDBJ databases">
        <authorList>
            <person name="de Groot N.N."/>
        </authorList>
    </citation>
    <scope>NUCLEOTIDE SEQUENCE [LARGE SCALE GENOMIC DNA]</scope>
    <source>
        <strain evidence="3 4">DSM 26130</strain>
    </source>
</reference>
<dbReference type="Pfam" id="PF26566">
    <property type="entry name" value="PH_40"/>
    <property type="match status" value="1"/>
</dbReference>
<protein>
    <recommendedName>
        <fullName evidence="2">PH domain-containing protein</fullName>
    </recommendedName>
</protein>
<feature type="transmembrane region" description="Helical" evidence="1">
    <location>
        <begin position="12"/>
        <end position="32"/>
    </location>
</feature>
<keyword evidence="4" id="KW-1185">Reference proteome</keyword>
<gene>
    <name evidence="3" type="ORF">SAMN05216167_14610</name>
</gene>
<organism evidence="3 4">
    <name type="scientific">Spirosoma endophyticum</name>
    <dbReference type="NCBI Taxonomy" id="662367"/>
    <lineage>
        <taxon>Bacteria</taxon>
        <taxon>Pseudomonadati</taxon>
        <taxon>Bacteroidota</taxon>
        <taxon>Cytophagia</taxon>
        <taxon>Cytophagales</taxon>
        <taxon>Cytophagaceae</taxon>
        <taxon>Spirosoma</taxon>
    </lineage>
</organism>